<reference evidence="2" key="1">
    <citation type="submission" date="2012-09" db="EMBL/GenBank/DDBJ databases">
        <title>Metagenomic Characterization of a Microbial Community in Wastewater Detects High Levels of Antibiotic Resistance.</title>
        <authorList>
            <person name="Abrams M."/>
            <person name="Caldwell A."/>
            <person name="Vandaei E."/>
            <person name="Lee W."/>
            <person name="Perrott J."/>
            <person name="Khan S.Y."/>
            <person name="Ta J."/>
            <person name="Romero D."/>
            <person name="Nguyen V."/>
            <person name="Pourmand N."/>
            <person name="Ouverney C.C."/>
        </authorList>
    </citation>
    <scope>NUCLEOTIDE SEQUENCE</scope>
</reference>
<dbReference type="SUPFAM" id="SSF69318">
    <property type="entry name" value="Integrin alpha N-terminal domain"/>
    <property type="match status" value="1"/>
</dbReference>
<dbReference type="InterPro" id="IPR028994">
    <property type="entry name" value="Integrin_alpha_N"/>
</dbReference>
<dbReference type="PANTHER" id="PTHR46580">
    <property type="entry name" value="SENSOR KINASE-RELATED"/>
    <property type="match status" value="1"/>
</dbReference>
<organism evidence="2">
    <name type="scientific">uncultured bacterium A1Q1_fos_479</name>
    <dbReference type="NCBI Taxonomy" id="1256575"/>
    <lineage>
        <taxon>Bacteria</taxon>
        <taxon>environmental samples</taxon>
    </lineage>
</organism>
<dbReference type="AlphaFoldDB" id="L7W134"/>
<name>L7W134_9BACT</name>
<evidence type="ECO:0000313" key="2">
    <source>
        <dbReference type="EMBL" id="AGC72245.1"/>
    </source>
</evidence>
<evidence type="ECO:0008006" key="3">
    <source>
        <dbReference type="Google" id="ProtNLM"/>
    </source>
</evidence>
<dbReference type="InterPro" id="IPR013517">
    <property type="entry name" value="FG-GAP"/>
</dbReference>
<sequence>MLYDLDADGFDDAVYPCQLGESIELYWGNIAGTLGTPLSLASGRVSPHMAFGDVDEDGHQDILVALQGEGPPFTDRIRIFFGGGMRTFPRQSDIMFDGNPRAMVLTDLDADGHLDLLMDRPGAADACMVLLPGNGRGLFDTVDPLCVWSIPASPDDGANIVVVAREPGVTHFARVVSEAVWRLDITDAGVVVSAARQVVPGVERAAHLTVLEADGDDQPDLIVASVPMATSGPVVIQRSTTPAASCDYDSGFAPNADGLALWILGAGDFNGDGLIDLVGRAACCEQPTSTLDLYIRRWLDPPFD</sequence>
<dbReference type="Pfam" id="PF13517">
    <property type="entry name" value="FG-GAP_3"/>
    <property type="match status" value="1"/>
</dbReference>
<keyword evidence="1" id="KW-0732">Signal</keyword>
<evidence type="ECO:0000256" key="1">
    <source>
        <dbReference type="ARBA" id="ARBA00022729"/>
    </source>
</evidence>
<proteinExistence type="predicted"/>
<dbReference type="Gene3D" id="2.130.10.130">
    <property type="entry name" value="Integrin alpha, N-terminal"/>
    <property type="match status" value="1"/>
</dbReference>
<dbReference type="EMBL" id="JX649896">
    <property type="protein sequence ID" value="AGC72245.1"/>
    <property type="molecule type" value="Genomic_DNA"/>
</dbReference>
<accession>L7W134</accession>
<protein>
    <recommendedName>
        <fullName evidence="3">VCBS repeat-containing protein</fullName>
    </recommendedName>
</protein>
<dbReference type="PANTHER" id="PTHR46580:SF4">
    <property type="entry name" value="ATP_GTP-BINDING PROTEIN"/>
    <property type="match status" value="1"/>
</dbReference>